<feature type="compositionally biased region" description="Pro residues" evidence="1">
    <location>
        <begin position="32"/>
        <end position="50"/>
    </location>
</feature>
<feature type="compositionally biased region" description="Basic and acidic residues" evidence="1">
    <location>
        <begin position="1"/>
        <end position="16"/>
    </location>
</feature>
<dbReference type="Proteomes" id="UP000272729">
    <property type="component" value="Unassembled WGS sequence"/>
</dbReference>
<protein>
    <submittedName>
        <fullName evidence="3">Uncharacterized protein</fullName>
    </submittedName>
</protein>
<feature type="region of interest" description="Disordered" evidence="1">
    <location>
        <begin position="168"/>
        <end position="227"/>
    </location>
</feature>
<sequence>MDIGEPERSGRHRLEDGAAPWLPLGGELDHAPTPPAPRAAPPGGTPPPGTPAGHDRPPDDPHDRAPRAAAPHARLMDQPPAIPAQRDRFADPADREVLGLGTFNIGLVPASVTPPRTWKRAAWFAVLSSAGVLVGLVVAAIKLVGAGSPTDRLGMPGYPTSAPIVTGFGTSTPSSAPPVPGKRGERPEALVAPEHTAEASRTAVSGTSVVPTSSAPSTSPTVTTVPGDGKPVVDSVAVAARTERFYEQAVANAATALEMVTDTFEADAKALLEGHFGQVSAIEVTEISVDPARGVTISTLHVKNKDGSTTTEKRQLVFTTNGDPLIDAERLFGGV</sequence>
<dbReference type="AlphaFoldDB" id="A0A495XG79"/>
<keyword evidence="2" id="KW-0812">Transmembrane</keyword>
<evidence type="ECO:0000256" key="1">
    <source>
        <dbReference type="SAM" id="MobiDB-lite"/>
    </source>
</evidence>
<gene>
    <name evidence="3" type="ORF">DFJ66_5524</name>
</gene>
<feature type="region of interest" description="Disordered" evidence="1">
    <location>
        <begin position="1"/>
        <end position="80"/>
    </location>
</feature>
<dbReference type="RefSeq" id="WP_121225079.1">
    <property type="nucleotide sequence ID" value="NZ_JBIUBA010000017.1"/>
</dbReference>
<feature type="compositionally biased region" description="Low complexity" evidence="1">
    <location>
        <begin position="202"/>
        <end position="227"/>
    </location>
</feature>
<evidence type="ECO:0000313" key="4">
    <source>
        <dbReference type="Proteomes" id="UP000272729"/>
    </source>
</evidence>
<dbReference type="OrthoDB" id="3677000at2"/>
<feature type="transmembrane region" description="Helical" evidence="2">
    <location>
        <begin position="121"/>
        <end position="145"/>
    </location>
</feature>
<keyword evidence="2" id="KW-0472">Membrane</keyword>
<evidence type="ECO:0000313" key="3">
    <source>
        <dbReference type="EMBL" id="RKT72216.1"/>
    </source>
</evidence>
<keyword evidence="2" id="KW-1133">Transmembrane helix</keyword>
<evidence type="ECO:0000256" key="2">
    <source>
        <dbReference type="SAM" id="Phobius"/>
    </source>
</evidence>
<dbReference type="EMBL" id="RBXR01000001">
    <property type="protein sequence ID" value="RKT72216.1"/>
    <property type="molecule type" value="Genomic_DNA"/>
</dbReference>
<name>A0A495XG79_9PSEU</name>
<organism evidence="3 4">
    <name type="scientific">Saccharothrix variisporea</name>
    <dbReference type="NCBI Taxonomy" id="543527"/>
    <lineage>
        <taxon>Bacteria</taxon>
        <taxon>Bacillati</taxon>
        <taxon>Actinomycetota</taxon>
        <taxon>Actinomycetes</taxon>
        <taxon>Pseudonocardiales</taxon>
        <taxon>Pseudonocardiaceae</taxon>
        <taxon>Saccharothrix</taxon>
    </lineage>
</organism>
<keyword evidence="4" id="KW-1185">Reference proteome</keyword>
<reference evidence="3 4" key="1">
    <citation type="submission" date="2018-10" db="EMBL/GenBank/DDBJ databases">
        <title>Sequencing the genomes of 1000 actinobacteria strains.</title>
        <authorList>
            <person name="Klenk H.-P."/>
        </authorList>
    </citation>
    <scope>NUCLEOTIDE SEQUENCE [LARGE SCALE GENOMIC DNA]</scope>
    <source>
        <strain evidence="3 4">DSM 43911</strain>
    </source>
</reference>
<accession>A0A495XG79</accession>
<comment type="caution">
    <text evidence="3">The sequence shown here is derived from an EMBL/GenBank/DDBJ whole genome shotgun (WGS) entry which is preliminary data.</text>
</comment>
<feature type="compositionally biased region" description="Basic and acidic residues" evidence="1">
    <location>
        <begin position="53"/>
        <end position="66"/>
    </location>
</feature>
<proteinExistence type="predicted"/>